<dbReference type="GO" id="GO:0006897">
    <property type="term" value="P:endocytosis"/>
    <property type="evidence" value="ECO:0007669"/>
    <property type="project" value="TreeGrafter"/>
</dbReference>
<dbReference type="EMBL" id="FO082050">
    <property type="protein sequence ID" value="CCE82734.1"/>
    <property type="molecule type" value="Genomic_DNA"/>
</dbReference>
<protein>
    <submittedName>
        <fullName evidence="3">Piso0_002476 protein</fullName>
    </submittedName>
</protein>
<feature type="region of interest" description="Disordered" evidence="1">
    <location>
        <begin position="221"/>
        <end position="274"/>
    </location>
</feature>
<dbReference type="InParanoid" id="G8YCQ3"/>
<feature type="transmembrane region" description="Helical" evidence="2">
    <location>
        <begin position="107"/>
        <end position="128"/>
    </location>
</feature>
<keyword evidence="4" id="KW-1185">Reference proteome</keyword>
<dbReference type="GO" id="GO:0045121">
    <property type="term" value="C:membrane raft"/>
    <property type="evidence" value="ECO:0007669"/>
    <property type="project" value="TreeGrafter"/>
</dbReference>
<feature type="transmembrane region" description="Helical" evidence="2">
    <location>
        <begin position="183"/>
        <end position="204"/>
    </location>
</feature>
<name>G8YCQ3_PICSO</name>
<keyword evidence="2" id="KW-0812">Transmembrane</keyword>
<evidence type="ECO:0000256" key="2">
    <source>
        <dbReference type="SAM" id="Phobius"/>
    </source>
</evidence>
<keyword evidence="2" id="KW-0472">Membrane</keyword>
<evidence type="ECO:0000313" key="4">
    <source>
        <dbReference type="Proteomes" id="UP000005222"/>
    </source>
</evidence>
<dbReference type="OMA" id="AYQSHKE"/>
<dbReference type="GO" id="GO:0032185">
    <property type="term" value="P:septin cytoskeleton organization"/>
    <property type="evidence" value="ECO:0007669"/>
    <property type="project" value="TreeGrafter"/>
</dbReference>
<dbReference type="Proteomes" id="UP000005222">
    <property type="component" value="Chromosome J"/>
</dbReference>
<dbReference type="Pfam" id="PF06687">
    <property type="entry name" value="SUR7"/>
    <property type="match status" value="1"/>
</dbReference>
<dbReference type="GO" id="GO:0030866">
    <property type="term" value="P:cortical actin cytoskeleton organization"/>
    <property type="evidence" value="ECO:0007669"/>
    <property type="project" value="TreeGrafter"/>
</dbReference>
<dbReference type="GO" id="GO:0005886">
    <property type="term" value="C:plasma membrane"/>
    <property type="evidence" value="ECO:0007669"/>
    <property type="project" value="InterPro"/>
</dbReference>
<dbReference type="eggNOG" id="ENOG502RKFF">
    <property type="taxonomic scope" value="Eukaryota"/>
</dbReference>
<evidence type="ECO:0000313" key="3">
    <source>
        <dbReference type="EMBL" id="CCE82734.1"/>
    </source>
</evidence>
<dbReference type="OrthoDB" id="5419460at2759"/>
<dbReference type="GO" id="GO:0031505">
    <property type="term" value="P:fungal-type cell wall organization"/>
    <property type="evidence" value="ECO:0007669"/>
    <property type="project" value="TreeGrafter"/>
</dbReference>
<dbReference type="InterPro" id="IPR009571">
    <property type="entry name" value="SUR7/Rim9-like_fungi"/>
</dbReference>
<feature type="compositionally biased region" description="Polar residues" evidence="1">
    <location>
        <begin position="233"/>
        <end position="254"/>
    </location>
</feature>
<dbReference type="HOGENOM" id="CLU_059603_1_0_1"/>
<reference evidence="3 4" key="1">
    <citation type="journal article" date="2012" name="G3 (Bethesda)">
        <title>Pichia sorbitophila, an interspecies yeast hybrid reveals early steps of genome resolution following polyploidization.</title>
        <authorList>
            <person name="Leh Louis V."/>
            <person name="Despons L."/>
            <person name="Friedrich A."/>
            <person name="Martin T."/>
            <person name="Durrens P."/>
            <person name="Casaregola S."/>
            <person name="Neuveglise C."/>
            <person name="Fairhead C."/>
            <person name="Marck C."/>
            <person name="Cruz J.A."/>
            <person name="Straub M.L."/>
            <person name="Kugler V."/>
            <person name="Sacerdot C."/>
            <person name="Uzunov Z."/>
            <person name="Thierry A."/>
            <person name="Weiss S."/>
            <person name="Bleykasten C."/>
            <person name="De Montigny J."/>
            <person name="Jacques N."/>
            <person name="Jung P."/>
            <person name="Lemaire M."/>
            <person name="Mallet S."/>
            <person name="Morel G."/>
            <person name="Richard G.F."/>
            <person name="Sarkar A."/>
            <person name="Savel G."/>
            <person name="Schacherer J."/>
            <person name="Seret M.L."/>
            <person name="Talla E."/>
            <person name="Samson G."/>
            <person name="Jubin C."/>
            <person name="Poulain J."/>
            <person name="Vacherie B."/>
            <person name="Barbe V."/>
            <person name="Pelletier E."/>
            <person name="Sherman D.J."/>
            <person name="Westhof E."/>
            <person name="Weissenbach J."/>
            <person name="Baret P.V."/>
            <person name="Wincker P."/>
            <person name="Gaillardin C."/>
            <person name="Dujon B."/>
            <person name="Souciet J.L."/>
        </authorList>
    </citation>
    <scope>NUCLEOTIDE SEQUENCE [LARGE SCALE GENOMIC DNA]</scope>
    <source>
        <strain evidence="4">ATCC MYA-4447 / BCRC 22081 / CBS 7064 / NBRC 10061 / NRRL Y-12695</strain>
    </source>
</reference>
<gene>
    <name evidence="3" type="primary">Piso0_002476</name>
    <name evidence="3" type="ORF">GNLVRS01_PISO0J12813g</name>
</gene>
<feature type="transmembrane region" description="Helical" evidence="2">
    <location>
        <begin position="140"/>
        <end position="163"/>
    </location>
</feature>
<dbReference type="GO" id="GO:0005938">
    <property type="term" value="C:cell cortex"/>
    <property type="evidence" value="ECO:0007669"/>
    <property type="project" value="TreeGrafter"/>
</dbReference>
<keyword evidence="2" id="KW-1133">Transmembrane helix</keyword>
<proteinExistence type="predicted"/>
<sequence length="274" mass="30445">MRIINTALNIFFLAGASLLLLLILLAGSSNHFPLNHFYWLRADTSNIPGAPSSSEWTFWGICQEGDYSNCTLGPAYPISPKDNFHTTKGVPSKLVKNRDTYYFLTRFSFAFTIVAFCFTAITLIVDLLGFCFSIVDKITIFFLSFAVFFIFGVAAFQTAAVVMAKSAFKDDNLSAKVGTDLMAILWTTVVCLLIVYFNTCFANISNSYKKHMERVRTARGESYPAAGQDTDADASSFTRSAPAQTENKESSNNGGIRFFKIKRNNQKVSDEESL</sequence>
<organism evidence="3 4">
    <name type="scientific">Pichia sorbitophila (strain ATCC MYA-4447 / BCRC 22081 / CBS 7064 / NBRC 10061 / NRRL Y-12695)</name>
    <name type="common">Hybrid yeast</name>
    <dbReference type="NCBI Taxonomy" id="559304"/>
    <lineage>
        <taxon>Eukaryota</taxon>
        <taxon>Fungi</taxon>
        <taxon>Dikarya</taxon>
        <taxon>Ascomycota</taxon>
        <taxon>Saccharomycotina</taxon>
        <taxon>Pichiomycetes</taxon>
        <taxon>Debaryomycetaceae</taxon>
        <taxon>Millerozyma</taxon>
    </lineage>
</organism>
<evidence type="ECO:0000256" key="1">
    <source>
        <dbReference type="SAM" id="MobiDB-lite"/>
    </source>
</evidence>
<dbReference type="STRING" id="559304.G8YCQ3"/>
<dbReference type="AlphaFoldDB" id="G8YCQ3"/>
<dbReference type="FunCoup" id="G8YCQ3">
    <property type="interactions" value="112"/>
</dbReference>
<dbReference type="PANTHER" id="PTHR36414:SF1">
    <property type="entry name" value="PROTEIN SUR7"/>
    <property type="match status" value="1"/>
</dbReference>
<accession>G8YCQ3</accession>
<dbReference type="PANTHER" id="PTHR36414">
    <property type="entry name" value="PROTEIN SUR7"/>
    <property type="match status" value="1"/>
</dbReference>